<evidence type="ECO:0000259" key="5">
    <source>
        <dbReference type="PROSITE" id="PS50948"/>
    </source>
</evidence>
<dbReference type="InterPro" id="IPR003609">
    <property type="entry name" value="Pan_app"/>
</dbReference>
<protein>
    <submittedName>
        <fullName evidence="6">Uncharacterized protein</fullName>
    </submittedName>
</protein>
<dbReference type="InterPro" id="IPR049883">
    <property type="entry name" value="NOTCH1_EGF-like"/>
</dbReference>
<dbReference type="Proteomes" id="UP001159427">
    <property type="component" value="Unassembled WGS sequence"/>
</dbReference>
<dbReference type="Gene3D" id="2.10.25.10">
    <property type="entry name" value="Laminin"/>
    <property type="match status" value="2"/>
</dbReference>
<dbReference type="SMART" id="SM00179">
    <property type="entry name" value="EGF_CA"/>
    <property type="match status" value="2"/>
</dbReference>
<gene>
    <name evidence="6" type="ORF">PEVE_00003713</name>
</gene>
<proteinExistence type="predicted"/>
<name>A0ABN8QBI6_9CNID</name>
<feature type="disulfide bond" evidence="3">
    <location>
        <begin position="90"/>
        <end position="107"/>
    </location>
</feature>
<feature type="domain" description="EGF-like" evidence="4">
    <location>
        <begin position="81"/>
        <end position="119"/>
    </location>
</feature>
<feature type="domain" description="Apple" evidence="5">
    <location>
        <begin position="4"/>
        <end position="85"/>
    </location>
</feature>
<evidence type="ECO:0000259" key="4">
    <source>
        <dbReference type="PROSITE" id="PS50026"/>
    </source>
</evidence>
<dbReference type="Gene3D" id="3.50.4.10">
    <property type="entry name" value="Hepatocyte Growth Factor"/>
    <property type="match status" value="1"/>
</dbReference>
<dbReference type="PROSITE" id="PS01186">
    <property type="entry name" value="EGF_2"/>
    <property type="match status" value="1"/>
</dbReference>
<dbReference type="InterPro" id="IPR001881">
    <property type="entry name" value="EGF-like_Ca-bd_dom"/>
</dbReference>
<evidence type="ECO:0000313" key="7">
    <source>
        <dbReference type="Proteomes" id="UP001159427"/>
    </source>
</evidence>
<dbReference type="InterPro" id="IPR018097">
    <property type="entry name" value="EGF_Ca-bd_CS"/>
</dbReference>
<dbReference type="InterPro" id="IPR000742">
    <property type="entry name" value="EGF"/>
</dbReference>
<dbReference type="InterPro" id="IPR051830">
    <property type="entry name" value="NOTCH_homolog"/>
</dbReference>
<dbReference type="CDD" id="cd00054">
    <property type="entry name" value="EGF_CA"/>
    <property type="match status" value="1"/>
</dbReference>
<dbReference type="PROSITE" id="PS50026">
    <property type="entry name" value="EGF_3"/>
    <property type="match status" value="2"/>
</dbReference>
<keyword evidence="2 3" id="KW-1015">Disulfide bond</keyword>
<dbReference type="Pfam" id="PF00024">
    <property type="entry name" value="PAN_1"/>
    <property type="match status" value="1"/>
</dbReference>
<evidence type="ECO:0000256" key="3">
    <source>
        <dbReference type="PROSITE-ProRule" id="PRU00076"/>
    </source>
</evidence>
<evidence type="ECO:0000313" key="6">
    <source>
        <dbReference type="EMBL" id="CAH3160757.1"/>
    </source>
</evidence>
<feature type="domain" description="EGF-like" evidence="4">
    <location>
        <begin position="163"/>
        <end position="203"/>
    </location>
</feature>
<organism evidence="6 7">
    <name type="scientific">Porites evermanni</name>
    <dbReference type="NCBI Taxonomy" id="104178"/>
    <lineage>
        <taxon>Eukaryota</taxon>
        <taxon>Metazoa</taxon>
        <taxon>Cnidaria</taxon>
        <taxon>Anthozoa</taxon>
        <taxon>Hexacorallia</taxon>
        <taxon>Scleractinia</taxon>
        <taxon>Fungiina</taxon>
        <taxon>Poritidae</taxon>
        <taxon>Porites</taxon>
    </lineage>
</organism>
<accession>A0ABN8QBI6</accession>
<dbReference type="PROSITE" id="PS00010">
    <property type="entry name" value="ASX_HYDROXYL"/>
    <property type="match status" value="1"/>
</dbReference>
<sequence length="236" mass="26492">VGTCRQLQFYGTVHGKRLKNHLIRTVDVTGERPCRTLCYMEPNCVSYNFNKVTRKCELNNSTLSERGGRMETNPDYVYCEAENGCANKPCKNKATCQTGFTGKGYRCLCPAEFDGDHCENGKLLKIMDNLDSPPFFQVSCKIRWNNISCPRSCGSNSELRNADIDECAINTHKCGANAICNNTKGGYNCTCHPGYYRDGTNCEPVIDATNQLDVRLMTRTLKHLRISIDNLPSFIL</sequence>
<feature type="non-terminal residue" evidence="6">
    <location>
        <position position="1"/>
    </location>
</feature>
<dbReference type="EMBL" id="CALNXI010001222">
    <property type="protein sequence ID" value="CAH3160757.1"/>
    <property type="molecule type" value="Genomic_DNA"/>
</dbReference>
<feature type="disulfide bond" evidence="3">
    <location>
        <begin position="109"/>
        <end position="118"/>
    </location>
</feature>
<comment type="caution">
    <text evidence="6">The sequence shown here is derived from an EMBL/GenBank/DDBJ whole genome shotgun (WGS) entry which is preliminary data.</text>
</comment>
<dbReference type="SUPFAM" id="SSF57414">
    <property type="entry name" value="Hairpin loop containing domain-like"/>
    <property type="match status" value="1"/>
</dbReference>
<dbReference type="InterPro" id="IPR000152">
    <property type="entry name" value="EGF-type_Asp/Asn_hydroxyl_site"/>
</dbReference>
<reference evidence="6 7" key="1">
    <citation type="submission" date="2022-05" db="EMBL/GenBank/DDBJ databases">
        <authorList>
            <consortium name="Genoscope - CEA"/>
            <person name="William W."/>
        </authorList>
    </citation>
    <scope>NUCLEOTIDE SEQUENCE [LARGE SCALE GENOMIC DNA]</scope>
</reference>
<dbReference type="PROSITE" id="PS00022">
    <property type="entry name" value="EGF_1"/>
    <property type="match status" value="1"/>
</dbReference>
<dbReference type="PANTHER" id="PTHR24033:SF151">
    <property type="entry name" value="NOTCH 2"/>
    <property type="match status" value="1"/>
</dbReference>
<dbReference type="Pfam" id="PF07645">
    <property type="entry name" value="EGF_CA"/>
    <property type="match status" value="1"/>
</dbReference>
<dbReference type="PROSITE" id="PS01187">
    <property type="entry name" value="EGF_CA"/>
    <property type="match status" value="1"/>
</dbReference>
<dbReference type="SUPFAM" id="SSF57196">
    <property type="entry name" value="EGF/Laminin"/>
    <property type="match status" value="2"/>
</dbReference>
<evidence type="ECO:0000256" key="2">
    <source>
        <dbReference type="ARBA" id="ARBA00023157"/>
    </source>
</evidence>
<dbReference type="PANTHER" id="PTHR24033">
    <property type="entry name" value="EGF-LIKE DOMAIN-CONTAINING PROTEIN"/>
    <property type="match status" value="1"/>
</dbReference>
<dbReference type="SMART" id="SM00181">
    <property type="entry name" value="EGF"/>
    <property type="match status" value="2"/>
</dbReference>
<comment type="caution">
    <text evidence="3">Lacks conserved residue(s) required for the propagation of feature annotation.</text>
</comment>
<keyword evidence="1 3" id="KW-0245">EGF-like domain</keyword>
<keyword evidence="7" id="KW-1185">Reference proteome</keyword>
<evidence type="ECO:0000256" key="1">
    <source>
        <dbReference type="ARBA" id="ARBA00022536"/>
    </source>
</evidence>
<dbReference type="PROSITE" id="PS50948">
    <property type="entry name" value="PAN"/>
    <property type="match status" value="1"/>
</dbReference>